<feature type="transmembrane region" description="Helical" evidence="1">
    <location>
        <begin position="125"/>
        <end position="147"/>
    </location>
</feature>
<comment type="caution">
    <text evidence="2">The sequence shown here is derived from an EMBL/GenBank/DDBJ whole genome shotgun (WGS) entry which is preliminary data.</text>
</comment>
<feature type="transmembrane region" description="Helical" evidence="1">
    <location>
        <begin position="38"/>
        <end position="58"/>
    </location>
</feature>
<dbReference type="EMBL" id="JBFAUK010000001">
    <property type="protein sequence ID" value="MEV5504989.1"/>
    <property type="molecule type" value="Genomic_DNA"/>
</dbReference>
<dbReference type="RefSeq" id="WP_109281056.1">
    <property type="nucleotide sequence ID" value="NZ_JBFAUK010000001.1"/>
</dbReference>
<feature type="transmembrane region" description="Helical" evidence="1">
    <location>
        <begin position="70"/>
        <end position="90"/>
    </location>
</feature>
<evidence type="ECO:0000256" key="1">
    <source>
        <dbReference type="SAM" id="Phobius"/>
    </source>
</evidence>
<organism evidence="2 3">
    <name type="scientific">Streptomyces orinoci</name>
    <name type="common">Streptoverticillium orinoci</name>
    <dbReference type="NCBI Taxonomy" id="67339"/>
    <lineage>
        <taxon>Bacteria</taxon>
        <taxon>Bacillati</taxon>
        <taxon>Actinomycetota</taxon>
        <taxon>Actinomycetes</taxon>
        <taxon>Kitasatosporales</taxon>
        <taxon>Streptomycetaceae</taxon>
        <taxon>Streptomyces</taxon>
    </lineage>
</organism>
<keyword evidence="3" id="KW-1185">Reference proteome</keyword>
<feature type="transmembrane region" description="Helical" evidence="1">
    <location>
        <begin position="97"/>
        <end position="113"/>
    </location>
</feature>
<keyword evidence="1" id="KW-0812">Transmembrane</keyword>
<dbReference type="Proteomes" id="UP001552594">
    <property type="component" value="Unassembled WGS sequence"/>
</dbReference>
<accession>A0ABV3JRP4</accession>
<gene>
    <name evidence="2" type="ORF">AB0L16_00705</name>
</gene>
<keyword evidence="1" id="KW-0472">Membrane</keyword>
<protein>
    <submittedName>
        <fullName evidence="2">Uncharacterized protein</fullName>
    </submittedName>
</protein>
<sequence>MSVVHIPRRVQEFGHGQELAEVIPLHGEVRPARARRPWLGYLLLGSGLLLLPWLSLLAAGLTGPANTPEAWVGLDLLEALALVTTGLLIIHRDPRQILAAAATAPLLVVDAWFDVVTAAPGTDLISAVVLACCAELPMAAVCGAVAVRGFARRG</sequence>
<evidence type="ECO:0000313" key="2">
    <source>
        <dbReference type="EMBL" id="MEV5504989.1"/>
    </source>
</evidence>
<evidence type="ECO:0000313" key="3">
    <source>
        <dbReference type="Proteomes" id="UP001552594"/>
    </source>
</evidence>
<name>A0ABV3JRP4_STRON</name>
<proteinExistence type="predicted"/>
<reference evidence="2 3" key="1">
    <citation type="submission" date="2024-06" db="EMBL/GenBank/DDBJ databases">
        <title>The Natural Products Discovery Center: Release of the First 8490 Sequenced Strains for Exploring Actinobacteria Biosynthetic Diversity.</title>
        <authorList>
            <person name="Kalkreuter E."/>
            <person name="Kautsar S.A."/>
            <person name="Yang D."/>
            <person name="Bader C.D."/>
            <person name="Teijaro C.N."/>
            <person name="Fluegel L."/>
            <person name="Davis C.M."/>
            <person name="Simpson J.R."/>
            <person name="Lauterbach L."/>
            <person name="Steele A.D."/>
            <person name="Gui C."/>
            <person name="Meng S."/>
            <person name="Li G."/>
            <person name="Viehrig K."/>
            <person name="Ye F."/>
            <person name="Su P."/>
            <person name="Kiefer A.F."/>
            <person name="Nichols A."/>
            <person name="Cepeda A.J."/>
            <person name="Yan W."/>
            <person name="Fan B."/>
            <person name="Jiang Y."/>
            <person name="Adhikari A."/>
            <person name="Zheng C.-J."/>
            <person name="Schuster L."/>
            <person name="Cowan T.M."/>
            <person name="Smanski M.J."/>
            <person name="Chevrette M.G."/>
            <person name="De Carvalho L.P.S."/>
            <person name="Shen B."/>
        </authorList>
    </citation>
    <scope>NUCLEOTIDE SEQUENCE [LARGE SCALE GENOMIC DNA]</scope>
    <source>
        <strain evidence="2 3">NPDC052347</strain>
    </source>
</reference>
<keyword evidence="1" id="KW-1133">Transmembrane helix</keyword>